<sequence>MVAHVLGLRLALLLGALRYQRTRAIAALTGALVLAAGACFALVRLQDAPSTSTFVVLGIGGSAVTLCFALVPLIAPVRDPLDPRRFAVTGRGWRSVAGATALASPLSLPSAALIVVAVFVALTWSAHGVAAAASGFAAALLVVTQLLLARVALGLAALVLADRRSRELTSLLVLGLAVIAIPVAVFLASLNWAGGVPPALQSAVDVLAATPLGAAWVLPLAPTPGVVAVALLTPVALGAAWALIVRHMLTRTERPVSVRERRGLGWFTVTPGTPGGAVAARSLIYWLRDPRYLVDIVIIPIAAIVVVVPLVIVGVSRETAALIPAPVIALFLGWLVHNDLAYDGSAVWLHISSAVRGVSDRVGRLVPLFLVALPLLAIAIPVGVGIHDDWSVLPAMVGVCSALLLGGLGLSSIASVVAPYAVARHGDSPFQQPQRTGGGLSQGFVLVGTIVAAVPALWWGWRFLQGTPDAQWWALGVGLGTGILVLVVGILIGGAVFDRRGDRLMAFAETT</sequence>
<dbReference type="RefSeq" id="WP_210004882.1">
    <property type="nucleotide sequence ID" value="NZ_BSEO01000001.1"/>
</dbReference>
<keyword evidence="1" id="KW-0812">Transmembrane</keyword>
<keyword evidence="1" id="KW-1133">Transmembrane helix</keyword>
<feature type="transmembrane region" description="Helical" evidence="1">
    <location>
        <begin position="24"/>
        <end position="43"/>
    </location>
</feature>
<comment type="caution">
    <text evidence="2">The sequence shown here is derived from an EMBL/GenBank/DDBJ whole genome shotgun (WGS) entry which is preliminary data.</text>
</comment>
<feature type="transmembrane region" description="Helical" evidence="1">
    <location>
        <begin position="319"/>
        <end position="336"/>
    </location>
</feature>
<feature type="transmembrane region" description="Helical" evidence="1">
    <location>
        <begin position="225"/>
        <end position="244"/>
    </location>
</feature>
<feature type="transmembrane region" description="Helical" evidence="1">
    <location>
        <begin position="292"/>
        <end position="313"/>
    </location>
</feature>
<gene>
    <name evidence="2" type="ORF">GCM10017586_06590</name>
</gene>
<name>A0A9W6M2N7_9MICO</name>
<feature type="transmembrane region" description="Helical" evidence="1">
    <location>
        <begin position="365"/>
        <end position="386"/>
    </location>
</feature>
<feature type="transmembrane region" description="Helical" evidence="1">
    <location>
        <begin position="96"/>
        <end position="124"/>
    </location>
</feature>
<accession>A0A9W6M2N7</accession>
<reference evidence="2" key="2">
    <citation type="submission" date="2023-01" db="EMBL/GenBank/DDBJ databases">
        <authorList>
            <person name="Sun Q."/>
            <person name="Evtushenko L."/>
        </authorList>
    </citation>
    <scope>NUCLEOTIDE SEQUENCE</scope>
    <source>
        <strain evidence="2">VKM Ac-1447</strain>
    </source>
</reference>
<feature type="transmembrane region" description="Helical" evidence="1">
    <location>
        <begin position="443"/>
        <end position="461"/>
    </location>
</feature>
<feature type="transmembrane region" description="Helical" evidence="1">
    <location>
        <begin position="171"/>
        <end position="193"/>
    </location>
</feature>
<evidence type="ECO:0000313" key="2">
    <source>
        <dbReference type="EMBL" id="GLJ78977.1"/>
    </source>
</evidence>
<feature type="transmembrane region" description="Helical" evidence="1">
    <location>
        <begin position="392"/>
        <end position="422"/>
    </location>
</feature>
<keyword evidence="3" id="KW-1185">Reference proteome</keyword>
<feature type="transmembrane region" description="Helical" evidence="1">
    <location>
        <begin position="136"/>
        <end position="159"/>
    </location>
</feature>
<reference evidence="2" key="1">
    <citation type="journal article" date="2014" name="Int. J. Syst. Evol. Microbiol.">
        <title>Complete genome sequence of Corynebacterium casei LMG S-19264T (=DSM 44701T), isolated from a smear-ripened cheese.</title>
        <authorList>
            <consortium name="US DOE Joint Genome Institute (JGI-PGF)"/>
            <person name="Walter F."/>
            <person name="Albersmeier A."/>
            <person name="Kalinowski J."/>
            <person name="Ruckert C."/>
        </authorList>
    </citation>
    <scope>NUCLEOTIDE SEQUENCE</scope>
    <source>
        <strain evidence="2">VKM Ac-1447</strain>
    </source>
</reference>
<feature type="transmembrane region" description="Helical" evidence="1">
    <location>
        <begin position="55"/>
        <end position="75"/>
    </location>
</feature>
<dbReference type="Proteomes" id="UP001142317">
    <property type="component" value="Unassembled WGS sequence"/>
</dbReference>
<evidence type="ECO:0000256" key="1">
    <source>
        <dbReference type="SAM" id="Phobius"/>
    </source>
</evidence>
<keyword evidence="1" id="KW-0472">Membrane</keyword>
<dbReference type="EMBL" id="BSEO01000001">
    <property type="protein sequence ID" value="GLJ78977.1"/>
    <property type="molecule type" value="Genomic_DNA"/>
</dbReference>
<protein>
    <submittedName>
        <fullName evidence="2">Uncharacterized protein</fullName>
    </submittedName>
</protein>
<feature type="transmembrane region" description="Helical" evidence="1">
    <location>
        <begin position="473"/>
        <end position="497"/>
    </location>
</feature>
<evidence type="ECO:0000313" key="3">
    <source>
        <dbReference type="Proteomes" id="UP001142317"/>
    </source>
</evidence>
<organism evidence="2 3">
    <name type="scientific">Microbacterium imperiale</name>
    <dbReference type="NCBI Taxonomy" id="33884"/>
    <lineage>
        <taxon>Bacteria</taxon>
        <taxon>Bacillati</taxon>
        <taxon>Actinomycetota</taxon>
        <taxon>Actinomycetes</taxon>
        <taxon>Micrococcales</taxon>
        <taxon>Microbacteriaceae</taxon>
        <taxon>Microbacterium</taxon>
    </lineage>
</organism>
<dbReference type="AlphaFoldDB" id="A0A9W6M2N7"/>
<proteinExistence type="predicted"/>